<feature type="domain" description="DUF38" evidence="2">
    <location>
        <begin position="395"/>
        <end position="522"/>
    </location>
</feature>
<dbReference type="InterPro" id="IPR001810">
    <property type="entry name" value="F-box_dom"/>
</dbReference>
<protein>
    <submittedName>
        <fullName evidence="4">F-box domain-containing protein</fullName>
    </submittedName>
</protein>
<dbReference type="InterPro" id="IPR002900">
    <property type="entry name" value="DUF38/FTH_CAE_spp"/>
</dbReference>
<name>A0A1I7UDZ7_9PELO</name>
<evidence type="ECO:0000313" key="4">
    <source>
        <dbReference type="WBParaSite" id="Csp11.Scaffold629.g8367.t1"/>
    </source>
</evidence>
<dbReference type="GO" id="GO:0045087">
    <property type="term" value="P:innate immune response"/>
    <property type="evidence" value="ECO:0007669"/>
    <property type="project" value="TreeGrafter"/>
</dbReference>
<dbReference type="PANTHER" id="PTHR23015">
    <property type="entry name" value="UNCHARACTERIZED C.ELEGANS PROTEIN"/>
    <property type="match status" value="1"/>
</dbReference>
<organism evidence="3 4">
    <name type="scientific">Caenorhabditis tropicalis</name>
    <dbReference type="NCBI Taxonomy" id="1561998"/>
    <lineage>
        <taxon>Eukaryota</taxon>
        <taxon>Metazoa</taxon>
        <taxon>Ecdysozoa</taxon>
        <taxon>Nematoda</taxon>
        <taxon>Chromadorea</taxon>
        <taxon>Rhabditida</taxon>
        <taxon>Rhabditina</taxon>
        <taxon>Rhabditomorpha</taxon>
        <taxon>Rhabditoidea</taxon>
        <taxon>Rhabditidae</taxon>
        <taxon>Peloderinae</taxon>
        <taxon>Caenorhabditis</taxon>
    </lineage>
</organism>
<dbReference type="AlphaFoldDB" id="A0A1I7UDZ7"/>
<evidence type="ECO:0000259" key="2">
    <source>
        <dbReference type="Pfam" id="PF01827"/>
    </source>
</evidence>
<proteinExistence type="predicted"/>
<dbReference type="Pfam" id="PF01827">
    <property type="entry name" value="FTH"/>
    <property type="match status" value="1"/>
</dbReference>
<dbReference type="Proteomes" id="UP000095282">
    <property type="component" value="Unplaced"/>
</dbReference>
<feature type="domain" description="F-box" evidence="1">
    <location>
        <begin position="270"/>
        <end position="301"/>
    </location>
</feature>
<dbReference type="InterPro" id="IPR040161">
    <property type="entry name" value="FB224"/>
</dbReference>
<dbReference type="Pfam" id="PF00646">
    <property type="entry name" value="F-box"/>
    <property type="match status" value="1"/>
</dbReference>
<dbReference type="WBParaSite" id="Csp11.Scaffold629.g8367.t1">
    <property type="protein sequence ID" value="Csp11.Scaffold629.g8367.t1"/>
    <property type="gene ID" value="Csp11.Scaffold629.g8367"/>
</dbReference>
<evidence type="ECO:0000313" key="3">
    <source>
        <dbReference type="Proteomes" id="UP000095282"/>
    </source>
</evidence>
<sequence length="589" mass="69919">MPIAYHWVSEHQEDDKQKLQVYLDSSNTNKIVFHLPNNFTIIYEKTEESTRVQCEKLKIITTVEREYIQVFCEDLKECLINRKSALAWFRVAGELSDTGITQIYECMELALKSRRNKLEVMEIEFEAFNSKQQIVLLKFIIPTDMMHIHFKSPDNYEVYNFLRNWNQGCRLGVTFEPSDASTEDLMSVKKMLNYPSTFFKITYKFPDRKWSTERLMIIFKPFKPYYAEFRSSWVIFQLGKLSESRNLTEQINRLSLRNACSSEVFEKPALLEIILEELDFFDIQRLRKVSRGIRSCIDTLKPEPHITEYSIEQRKSIFVDNYPETLLVKIYTRNDSKKWIVYRERELLQYENSWDVDEFVYCGDQLIERVFNDFKTNIEHQESTLDWLQLECNEKLLKLIRNVLESRDTPLSCKEVWIKVDNESEIMNILPFLDSVHRIIISSNKSLYLEYVPKLDQWKNASSIILELGTITNSIQELNLHNFKFIGITINSISSNDVIYLKEIAIKSKEDISFIIYYNNSSIDDSLYTSTPPYEGEPGNWSTWYFPMSLPENYFKIELDEKRRILQFIKINRDQVPPFVCNLPLMINK</sequence>
<keyword evidence="3" id="KW-1185">Reference proteome</keyword>
<evidence type="ECO:0000259" key="1">
    <source>
        <dbReference type="Pfam" id="PF00646"/>
    </source>
</evidence>
<reference evidence="4" key="1">
    <citation type="submission" date="2016-11" db="UniProtKB">
        <authorList>
            <consortium name="WormBaseParasite"/>
        </authorList>
    </citation>
    <scope>IDENTIFICATION</scope>
</reference>
<dbReference type="PANTHER" id="PTHR23015:SF25">
    <property type="entry name" value="DUF38 DOMAIN-CONTAINING PROTEIN-RELATED"/>
    <property type="match status" value="1"/>
</dbReference>
<accession>A0A1I7UDZ7</accession>